<evidence type="ECO:0000259" key="6">
    <source>
        <dbReference type="PROSITE" id="PS50006"/>
    </source>
</evidence>
<feature type="domain" description="FHA" evidence="6">
    <location>
        <begin position="185"/>
        <end position="238"/>
    </location>
</feature>
<dbReference type="AlphaFoldDB" id="A0A9P8L5T3"/>
<dbReference type="CDD" id="cd05117">
    <property type="entry name" value="STKc_CAMK"/>
    <property type="match status" value="1"/>
</dbReference>
<dbReference type="EMBL" id="JAGHQL010000031">
    <property type="protein sequence ID" value="KAH0543520.1"/>
    <property type="molecule type" value="Genomic_DNA"/>
</dbReference>
<dbReference type="SUPFAM" id="SSF49879">
    <property type="entry name" value="SMAD/FHA domain"/>
    <property type="match status" value="1"/>
</dbReference>
<dbReference type="SMART" id="SM00220">
    <property type="entry name" value="S_TKc"/>
    <property type="match status" value="1"/>
</dbReference>
<feature type="compositionally biased region" description="Polar residues" evidence="5">
    <location>
        <begin position="82"/>
        <end position="94"/>
    </location>
</feature>
<dbReference type="PROSITE" id="PS50006">
    <property type="entry name" value="FHA_DOMAIN"/>
    <property type="match status" value="1"/>
</dbReference>
<evidence type="ECO:0000256" key="2">
    <source>
        <dbReference type="ARBA" id="ARBA00022741"/>
    </source>
</evidence>
<keyword evidence="3 4" id="KW-0067">ATP-binding</keyword>
<dbReference type="Proteomes" id="UP000698800">
    <property type="component" value="Unassembled WGS sequence"/>
</dbReference>
<feature type="region of interest" description="Disordered" evidence="5">
    <location>
        <begin position="1"/>
        <end position="94"/>
    </location>
</feature>
<feature type="domain" description="Protein kinase" evidence="7">
    <location>
        <begin position="277"/>
        <end position="541"/>
    </location>
</feature>
<reference evidence="8" key="1">
    <citation type="submission" date="2021-03" db="EMBL/GenBank/DDBJ databases">
        <title>Comparative genomics and phylogenomic investigation of the class Geoglossomycetes provide insights into ecological specialization and systematics.</title>
        <authorList>
            <person name="Melie T."/>
            <person name="Pirro S."/>
            <person name="Miller A.N."/>
            <person name="Quandt A."/>
        </authorList>
    </citation>
    <scope>NUCLEOTIDE SEQUENCE</scope>
    <source>
        <strain evidence="8">GBOQ0MN5Z8</strain>
    </source>
</reference>
<dbReference type="InterPro" id="IPR000253">
    <property type="entry name" value="FHA_dom"/>
</dbReference>
<evidence type="ECO:0000313" key="8">
    <source>
        <dbReference type="EMBL" id="KAH0543520.1"/>
    </source>
</evidence>
<evidence type="ECO:0000256" key="5">
    <source>
        <dbReference type="SAM" id="MobiDB-lite"/>
    </source>
</evidence>
<feature type="compositionally biased region" description="Polar residues" evidence="5">
    <location>
        <begin position="50"/>
        <end position="59"/>
    </location>
</feature>
<dbReference type="PROSITE" id="PS00107">
    <property type="entry name" value="PROTEIN_KINASE_ATP"/>
    <property type="match status" value="1"/>
</dbReference>
<dbReference type="OrthoDB" id="407410at2759"/>
<dbReference type="InterPro" id="IPR000719">
    <property type="entry name" value="Prot_kinase_dom"/>
</dbReference>
<dbReference type="FunFam" id="1.10.510.10:FF:001380">
    <property type="entry name" value="Checkpoint kinase 2-like protein"/>
    <property type="match status" value="1"/>
</dbReference>
<accession>A0A9P8L5T3</accession>
<protein>
    <submittedName>
        <fullName evidence="8">Uncharacterized protein</fullName>
    </submittedName>
</protein>
<sequence>MAPRHEKSQLKRGHPSAGDHGQDPKKARHTKKTQAVAAAPTVAQQPLPVTQSESMNTEYVNEGTVSPPDGEQGPAHVRSPVQYDSVTSPPSDTQQLSQFVIPPQSISHEVEDEEAEGVWGYLVPIASSQYEPSVVLKKRAACTVVLPNATSSRQTRSAAKGKGKERAKGKQNDPVKPKGSPSTGYIIGRHPECDIVVQNDPTISNRHALLFVEQFDGNSVAFVEDLSSNGTFVNDAIVGRNKRRDLQEGDEISIVNLKRFIFRYPRNRKTSAFHQQYTLGDQLGQGHFATVYLCVEKSTGERYAVKVFTQRKGVDERTRNESLQQEIAVLMSLGHPNLLCLKDTFAEENRVYLVLELAPEGELFNWIISHNKLTEDETRHVFIQLFHGLKYLHDRDIVHRDIKPENILMVNSSLAVKIADFGLAKIIGEDSFTTTLCGTPSYVAPEIINKGDRRYTRAVDIWSLGVVLYICLCGFPPFSDELNRPDYPYDLLEQIRRGIFDFPSPYWDDIDDHAMDLIDKMLSVDADERLTVDECLHHPWITQKSGGNSQNPDINPTDSIDGLTPAMNNLDFSKRKIARTRTLLSQFNKVAVSKEIDATPKDLTVKIFQRNADHHVNKSPVETAQVTREHTPGALRAPEEFMQMGGKGDQVLFDEEGSKYEPTSDMVGLITGKTI</sequence>
<dbReference type="Gene3D" id="2.60.200.20">
    <property type="match status" value="1"/>
</dbReference>
<dbReference type="InterPro" id="IPR008984">
    <property type="entry name" value="SMAD_FHA_dom_sf"/>
</dbReference>
<dbReference type="FunFam" id="3.30.200.20:FF:000042">
    <property type="entry name" value="Aurora kinase A"/>
    <property type="match status" value="1"/>
</dbReference>
<dbReference type="Pfam" id="PF00069">
    <property type="entry name" value="Pkinase"/>
    <property type="match status" value="1"/>
</dbReference>
<evidence type="ECO:0000256" key="4">
    <source>
        <dbReference type="PROSITE-ProRule" id="PRU10141"/>
    </source>
</evidence>
<comment type="similarity">
    <text evidence="1">Belongs to the protein kinase superfamily. CAMK Ser/Thr protein kinase family. CHEK2 subfamily.</text>
</comment>
<keyword evidence="9" id="KW-1185">Reference proteome</keyword>
<dbReference type="PROSITE" id="PS00108">
    <property type="entry name" value="PROTEIN_KINASE_ST"/>
    <property type="match status" value="1"/>
</dbReference>
<dbReference type="Gene3D" id="1.10.510.10">
    <property type="entry name" value="Transferase(Phosphotransferase) domain 1"/>
    <property type="match status" value="1"/>
</dbReference>
<dbReference type="GO" id="GO:0005524">
    <property type="term" value="F:ATP binding"/>
    <property type="evidence" value="ECO:0007669"/>
    <property type="project" value="UniProtKB-UniRule"/>
</dbReference>
<dbReference type="InterPro" id="IPR017441">
    <property type="entry name" value="Protein_kinase_ATP_BS"/>
</dbReference>
<feature type="compositionally biased region" description="Basic and acidic residues" evidence="5">
    <location>
        <begin position="162"/>
        <end position="176"/>
    </location>
</feature>
<evidence type="ECO:0000256" key="3">
    <source>
        <dbReference type="ARBA" id="ARBA00022840"/>
    </source>
</evidence>
<feature type="binding site" evidence="4">
    <location>
        <position position="306"/>
    </location>
    <ligand>
        <name>ATP</name>
        <dbReference type="ChEBI" id="CHEBI:30616"/>
    </ligand>
</feature>
<dbReference type="PROSITE" id="PS50011">
    <property type="entry name" value="PROTEIN_KINASE_DOM"/>
    <property type="match status" value="1"/>
</dbReference>
<evidence type="ECO:0000313" key="9">
    <source>
        <dbReference type="Proteomes" id="UP000698800"/>
    </source>
</evidence>
<dbReference type="GO" id="GO:0004672">
    <property type="term" value="F:protein kinase activity"/>
    <property type="evidence" value="ECO:0007669"/>
    <property type="project" value="InterPro"/>
</dbReference>
<feature type="region of interest" description="Disordered" evidence="5">
    <location>
        <begin position="150"/>
        <end position="182"/>
    </location>
</feature>
<feature type="compositionally biased region" description="Low complexity" evidence="5">
    <location>
        <begin position="33"/>
        <end position="49"/>
    </location>
</feature>
<proteinExistence type="inferred from homology"/>
<evidence type="ECO:0000259" key="7">
    <source>
        <dbReference type="PROSITE" id="PS50011"/>
    </source>
</evidence>
<dbReference type="InterPro" id="IPR011009">
    <property type="entry name" value="Kinase-like_dom_sf"/>
</dbReference>
<dbReference type="SMART" id="SM00240">
    <property type="entry name" value="FHA"/>
    <property type="match status" value="1"/>
</dbReference>
<organism evidence="8 9">
    <name type="scientific">Glutinoglossum americanum</name>
    <dbReference type="NCBI Taxonomy" id="1670608"/>
    <lineage>
        <taxon>Eukaryota</taxon>
        <taxon>Fungi</taxon>
        <taxon>Dikarya</taxon>
        <taxon>Ascomycota</taxon>
        <taxon>Pezizomycotina</taxon>
        <taxon>Geoglossomycetes</taxon>
        <taxon>Geoglossales</taxon>
        <taxon>Geoglossaceae</taxon>
        <taxon>Glutinoglossum</taxon>
    </lineage>
</organism>
<dbReference type="SUPFAM" id="SSF56112">
    <property type="entry name" value="Protein kinase-like (PK-like)"/>
    <property type="match status" value="1"/>
</dbReference>
<keyword evidence="2 4" id="KW-0547">Nucleotide-binding</keyword>
<dbReference type="InterPro" id="IPR008271">
    <property type="entry name" value="Ser/Thr_kinase_AS"/>
</dbReference>
<gene>
    <name evidence="8" type="ORF">FGG08_002188</name>
</gene>
<dbReference type="Pfam" id="PF00498">
    <property type="entry name" value="FHA"/>
    <property type="match status" value="1"/>
</dbReference>
<dbReference type="PANTHER" id="PTHR24347">
    <property type="entry name" value="SERINE/THREONINE-PROTEIN KINASE"/>
    <property type="match status" value="1"/>
</dbReference>
<name>A0A9P8L5T3_9PEZI</name>
<evidence type="ECO:0000256" key="1">
    <source>
        <dbReference type="ARBA" id="ARBA00005575"/>
    </source>
</evidence>
<comment type="caution">
    <text evidence="8">The sequence shown here is derived from an EMBL/GenBank/DDBJ whole genome shotgun (WGS) entry which is preliminary data.</text>
</comment>